<evidence type="ECO:0000313" key="2">
    <source>
        <dbReference type="EMBL" id="KRZ33234.1"/>
    </source>
</evidence>
<reference evidence="3 4" key="1">
    <citation type="submission" date="2015-01" db="EMBL/GenBank/DDBJ databases">
        <title>Evolution of Trichinella species and genotypes.</title>
        <authorList>
            <person name="Korhonen P.K."/>
            <person name="Edoardo P."/>
            <person name="Giuseppe L.R."/>
            <person name="Gasser R.B."/>
        </authorList>
    </citation>
    <scope>NUCLEOTIDE SEQUENCE [LARGE SCALE GENOMIC DNA]</scope>
    <source>
        <strain evidence="2">ISS176</strain>
        <strain evidence="1">ISS588</strain>
    </source>
</reference>
<keyword evidence="3" id="KW-1185">Reference proteome</keyword>
<evidence type="ECO:0000313" key="4">
    <source>
        <dbReference type="Proteomes" id="UP000054826"/>
    </source>
</evidence>
<organism evidence="1 3">
    <name type="scientific">Trichinella pseudospiralis</name>
    <name type="common">Parasitic roundworm</name>
    <dbReference type="NCBI Taxonomy" id="6337"/>
    <lineage>
        <taxon>Eukaryota</taxon>
        <taxon>Metazoa</taxon>
        <taxon>Ecdysozoa</taxon>
        <taxon>Nematoda</taxon>
        <taxon>Enoplea</taxon>
        <taxon>Dorylaimia</taxon>
        <taxon>Trichinellida</taxon>
        <taxon>Trichinellidae</taxon>
        <taxon>Trichinella</taxon>
    </lineage>
</organism>
<protein>
    <submittedName>
        <fullName evidence="1">Uncharacterized protein</fullName>
    </submittedName>
</protein>
<gene>
    <name evidence="1" type="ORF">T4B_9555</name>
    <name evidence="2" type="ORF">T4C_9076</name>
</gene>
<dbReference type="EMBL" id="JYDV01000105">
    <property type="protein sequence ID" value="KRZ33234.1"/>
    <property type="molecule type" value="Genomic_DNA"/>
</dbReference>
<dbReference type="Proteomes" id="UP000054826">
    <property type="component" value="Unassembled WGS sequence"/>
</dbReference>
<dbReference type="AlphaFoldDB" id="A0A0V1IUY1"/>
<comment type="caution">
    <text evidence="1">The sequence shown here is derived from an EMBL/GenBank/DDBJ whole genome shotgun (WGS) entry which is preliminary data.</text>
</comment>
<accession>A0A0V1IUY1</accession>
<evidence type="ECO:0000313" key="3">
    <source>
        <dbReference type="Proteomes" id="UP000054805"/>
    </source>
</evidence>
<evidence type="ECO:0000313" key="1">
    <source>
        <dbReference type="EMBL" id="KRZ26486.1"/>
    </source>
</evidence>
<name>A0A0V1IUY1_TRIPS</name>
<dbReference type="EMBL" id="JYDS01000084">
    <property type="protein sequence ID" value="KRZ26486.1"/>
    <property type="molecule type" value="Genomic_DNA"/>
</dbReference>
<sequence length="87" mass="10297">MNHFCRFGHITAMHLLNHYLHILGTETVFSEIAQITKKNKQDLRTILQFSLHLKLRAVPKVHHKRWSHAVFCYLSRGNELLKTDIHL</sequence>
<dbReference type="Proteomes" id="UP000054805">
    <property type="component" value="Unassembled WGS sequence"/>
</dbReference>
<proteinExistence type="predicted"/>